<feature type="compositionally biased region" description="Basic and acidic residues" evidence="8">
    <location>
        <begin position="115"/>
        <end position="124"/>
    </location>
</feature>
<evidence type="ECO:0000256" key="8">
    <source>
        <dbReference type="SAM" id="MobiDB-lite"/>
    </source>
</evidence>
<keyword evidence="11" id="KW-1185">Reference proteome</keyword>
<keyword evidence="7" id="KW-0539">Nucleus</keyword>
<evidence type="ECO:0000313" key="11">
    <source>
        <dbReference type="Proteomes" id="UP000696485"/>
    </source>
</evidence>
<dbReference type="GO" id="GO:0005634">
    <property type="term" value="C:nucleus"/>
    <property type="evidence" value="ECO:0007669"/>
    <property type="project" value="UniProtKB-SubCell"/>
</dbReference>
<evidence type="ECO:0000256" key="2">
    <source>
        <dbReference type="ARBA" id="ARBA00022723"/>
    </source>
</evidence>
<dbReference type="CDD" id="cd12148">
    <property type="entry name" value="fungal_TF_MHR"/>
    <property type="match status" value="1"/>
</dbReference>
<dbReference type="GO" id="GO:0003677">
    <property type="term" value="F:DNA binding"/>
    <property type="evidence" value="ECO:0007669"/>
    <property type="project" value="UniProtKB-KW"/>
</dbReference>
<dbReference type="GO" id="GO:0000981">
    <property type="term" value="F:DNA-binding transcription factor activity, RNA polymerase II-specific"/>
    <property type="evidence" value="ECO:0007669"/>
    <property type="project" value="InterPro"/>
</dbReference>
<feature type="domain" description="Zn(2)-C6 fungal-type" evidence="9">
    <location>
        <begin position="20"/>
        <end position="49"/>
    </location>
</feature>
<dbReference type="Pfam" id="PF04082">
    <property type="entry name" value="Fungal_trans"/>
    <property type="match status" value="1"/>
</dbReference>
<dbReference type="PANTHER" id="PTHR31313">
    <property type="entry name" value="TY1 ENHANCER ACTIVATOR"/>
    <property type="match status" value="1"/>
</dbReference>
<dbReference type="InterPro" id="IPR036864">
    <property type="entry name" value="Zn2-C6_fun-type_DNA-bd_sf"/>
</dbReference>
<evidence type="ECO:0000256" key="5">
    <source>
        <dbReference type="ARBA" id="ARBA00023125"/>
    </source>
</evidence>
<feature type="compositionally biased region" description="Polar residues" evidence="8">
    <location>
        <begin position="507"/>
        <end position="517"/>
    </location>
</feature>
<dbReference type="SUPFAM" id="SSF57701">
    <property type="entry name" value="Zn2/Cys6 DNA-binding domain"/>
    <property type="match status" value="1"/>
</dbReference>
<keyword evidence="3" id="KW-0862">Zinc</keyword>
<feature type="compositionally biased region" description="Polar residues" evidence="8">
    <location>
        <begin position="125"/>
        <end position="135"/>
    </location>
</feature>
<name>A0A9P5S8Z4_9FUNG</name>
<keyword evidence="6" id="KW-0804">Transcription</keyword>
<dbReference type="AlphaFoldDB" id="A0A9P5S8Z4"/>
<comment type="subcellular location">
    <subcellularLocation>
        <location evidence="1">Nucleus</location>
    </subcellularLocation>
</comment>
<evidence type="ECO:0000256" key="1">
    <source>
        <dbReference type="ARBA" id="ARBA00004123"/>
    </source>
</evidence>
<dbReference type="SMART" id="SM00066">
    <property type="entry name" value="GAL4"/>
    <property type="match status" value="1"/>
</dbReference>
<keyword evidence="2" id="KW-0479">Metal-binding</keyword>
<evidence type="ECO:0000313" key="10">
    <source>
        <dbReference type="EMBL" id="KAF9320911.1"/>
    </source>
</evidence>
<dbReference type="Pfam" id="PF00172">
    <property type="entry name" value="Zn_clus"/>
    <property type="match status" value="1"/>
</dbReference>
<dbReference type="InterPro" id="IPR007219">
    <property type="entry name" value="XnlR_reg_dom"/>
</dbReference>
<reference evidence="10" key="1">
    <citation type="journal article" date="2020" name="Fungal Divers.">
        <title>Resolving the Mortierellaceae phylogeny through synthesis of multi-gene phylogenetics and phylogenomics.</title>
        <authorList>
            <person name="Vandepol N."/>
            <person name="Liber J."/>
            <person name="Desiro A."/>
            <person name="Na H."/>
            <person name="Kennedy M."/>
            <person name="Barry K."/>
            <person name="Grigoriev I.V."/>
            <person name="Miller A.N."/>
            <person name="O'Donnell K."/>
            <person name="Stajich J.E."/>
            <person name="Bonito G."/>
        </authorList>
    </citation>
    <scope>NUCLEOTIDE SEQUENCE</scope>
    <source>
        <strain evidence="10">NVP1</strain>
    </source>
</reference>
<dbReference type="Gene3D" id="4.10.240.10">
    <property type="entry name" value="Zn(2)-C6 fungal-type DNA-binding domain"/>
    <property type="match status" value="1"/>
</dbReference>
<organism evidence="10 11">
    <name type="scientific">Podila minutissima</name>
    <dbReference type="NCBI Taxonomy" id="64525"/>
    <lineage>
        <taxon>Eukaryota</taxon>
        <taxon>Fungi</taxon>
        <taxon>Fungi incertae sedis</taxon>
        <taxon>Mucoromycota</taxon>
        <taxon>Mortierellomycotina</taxon>
        <taxon>Mortierellomycetes</taxon>
        <taxon>Mortierellales</taxon>
        <taxon>Mortierellaceae</taxon>
        <taxon>Podila</taxon>
    </lineage>
</organism>
<keyword evidence="5" id="KW-0238">DNA-binding</keyword>
<dbReference type="EMBL" id="JAAAUY010001665">
    <property type="protein sequence ID" value="KAF9320911.1"/>
    <property type="molecule type" value="Genomic_DNA"/>
</dbReference>
<feature type="compositionally biased region" description="Basic and acidic residues" evidence="8">
    <location>
        <begin position="491"/>
        <end position="506"/>
    </location>
</feature>
<feature type="region of interest" description="Disordered" evidence="8">
    <location>
        <begin position="485"/>
        <end position="517"/>
    </location>
</feature>
<proteinExistence type="predicted"/>
<dbReference type="InterPro" id="IPR001138">
    <property type="entry name" value="Zn2Cys6_DnaBD"/>
</dbReference>
<dbReference type="SMART" id="SM00906">
    <property type="entry name" value="Fungal_trans"/>
    <property type="match status" value="1"/>
</dbReference>
<evidence type="ECO:0000259" key="9">
    <source>
        <dbReference type="PROSITE" id="PS50048"/>
    </source>
</evidence>
<comment type="caution">
    <text evidence="10">The sequence shown here is derived from an EMBL/GenBank/DDBJ whole genome shotgun (WGS) entry which is preliminary data.</text>
</comment>
<accession>A0A9P5S8Z4</accession>
<dbReference type="PROSITE" id="PS50048">
    <property type="entry name" value="ZN2_CY6_FUNGAL_2"/>
    <property type="match status" value="1"/>
</dbReference>
<dbReference type="PROSITE" id="PS00463">
    <property type="entry name" value="ZN2_CY6_FUNGAL_1"/>
    <property type="match status" value="1"/>
</dbReference>
<keyword evidence="4" id="KW-0805">Transcription regulation</keyword>
<dbReference type="GO" id="GO:0006351">
    <property type="term" value="P:DNA-templated transcription"/>
    <property type="evidence" value="ECO:0007669"/>
    <property type="project" value="InterPro"/>
</dbReference>
<feature type="non-terminal residue" evidence="10">
    <location>
        <position position="623"/>
    </location>
</feature>
<dbReference type="GO" id="GO:0008270">
    <property type="term" value="F:zinc ion binding"/>
    <property type="evidence" value="ECO:0007669"/>
    <property type="project" value="InterPro"/>
</dbReference>
<gene>
    <name evidence="10" type="ORF">BG006_002707</name>
</gene>
<evidence type="ECO:0000256" key="7">
    <source>
        <dbReference type="ARBA" id="ARBA00023242"/>
    </source>
</evidence>
<feature type="compositionally biased region" description="Polar residues" evidence="8">
    <location>
        <begin position="54"/>
        <end position="77"/>
    </location>
</feature>
<dbReference type="InterPro" id="IPR051615">
    <property type="entry name" value="Transcr_Regulatory_Elem"/>
</dbReference>
<feature type="region of interest" description="Disordered" evidence="8">
    <location>
        <begin position="54"/>
        <end position="140"/>
    </location>
</feature>
<protein>
    <recommendedName>
        <fullName evidence="9">Zn(2)-C6 fungal-type domain-containing protein</fullName>
    </recommendedName>
</protein>
<evidence type="ECO:0000256" key="4">
    <source>
        <dbReference type="ARBA" id="ARBA00023015"/>
    </source>
</evidence>
<dbReference type="PANTHER" id="PTHR31313:SF81">
    <property type="entry name" value="TY1 ENHANCER ACTIVATOR"/>
    <property type="match status" value="1"/>
</dbReference>
<evidence type="ECO:0000256" key="3">
    <source>
        <dbReference type="ARBA" id="ARBA00022833"/>
    </source>
</evidence>
<dbReference type="CDD" id="cd00067">
    <property type="entry name" value="GAL4"/>
    <property type="match status" value="1"/>
</dbReference>
<sequence length="623" mass="69643">MNQNQVHAQTHPWRIKVYNACLACRKKKIKCDGLPTCKRCERMGFECSYIEVPQTPQSKAKQTTSEPSQSTSFTQDRQGGGGGHQGTETSKELRQQRRSSTKDAASGSFPHTAMRRKDLPKDTSDFSPMDTSSGVQFPGKDQMRLPEATRSRPMSAFVMERDTIMPDLYHILVNSVTIPNVSKFTGNFSSGLMGVDHFNITSHAPAFRVMNQDHIDSDQQQSFFQKDPTIISDQATPLGFVITNKSVIQYLVRVYFECFHGHWMIVDKDKFLAQLKDPSTPPDPLLLVAICAAGAKYSDHEGLCAEPGNLSTIGEQFLTHARILLQDRFDVPSTSTLQALLILYWCQVQTGRASLRFMYVGMAIRMAQEMGLNRPIDPKRLKEMDNREVQIRKTIWWSCYQADRWTSAALGKPMVISDVDCMVDYPSSVDESDAYAVQSFGHMSDLAKILGKIILNLYTSTTAATCSSAVFSVLDQSLSSWIESLPSTSNPDKDSSNSRRPDDRENMNASNPRIYQGTVTSGNEAEYYTLLYHTVRIILYRPFLHNSALAPVLPLTLQSPQSRCRESAVAISEIAENMATDQKSYRHLFNSIHVSLCAAATVHRFAISSPKPSDDSSRDETTG</sequence>
<evidence type="ECO:0000256" key="6">
    <source>
        <dbReference type="ARBA" id="ARBA00023163"/>
    </source>
</evidence>
<dbReference type="Proteomes" id="UP000696485">
    <property type="component" value="Unassembled WGS sequence"/>
</dbReference>